<proteinExistence type="predicted"/>
<dbReference type="Proteomes" id="UP000753256">
    <property type="component" value="Unassembled WGS sequence"/>
</dbReference>
<protein>
    <submittedName>
        <fullName evidence="1">Uncharacterized protein</fullName>
    </submittedName>
</protein>
<gene>
    <name evidence="1" type="ORF">K8V70_00855</name>
</gene>
<organism evidence="1 2">
    <name type="scientific">Enorma phocaeensis</name>
    <dbReference type="NCBI Taxonomy" id="1871019"/>
    <lineage>
        <taxon>Bacteria</taxon>
        <taxon>Bacillati</taxon>
        <taxon>Actinomycetota</taxon>
        <taxon>Coriobacteriia</taxon>
        <taxon>Coriobacteriales</taxon>
        <taxon>Coriobacteriaceae</taxon>
        <taxon>Enorma</taxon>
    </lineage>
</organism>
<name>A0A921IUG9_9ACTN</name>
<evidence type="ECO:0000313" key="2">
    <source>
        <dbReference type="Proteomes" id="UP000753256"/>
    </source>
</evidence>
<dbReference type="AlphaFoldDB" id="A0A921IUG9"/>
<reference evidence="1" key="1">
    <citation type="journal article" date="2021" name="PeerJ">
        <title>Extensive microbial diversity within the chicken gut microbiome revealed by metagenomics and culture.</title>
        <authorList>
            <person name="Gilroy R."/>
            <person name="Ravi A."/>
            <person name="Getino M."/>
            <person name="Pursley I."/>
            <person name="Horton D.L."/>
            <person name="Alikhan N.F."/>
            <person name="Baker D."/>
            <person name="Gharbi K."/>
            <person name="Hall N."/>
            <person name="Watson M."/>
            <person name="Adriaenssens E.M."/>
            <person name="Foster-Nyarko E."/>
            <person name="Jarju S."/>
            <person name="Secka A."/>
            <person name="Antonio M."/>
            <person name="Oren A."/>
            <person name="Chaudhuri R.R."/>
            <person name="La Ragione R."/>
            <person name="Hildebrand F."/>
            <person name="Pallen M.J."/>
        </authorList>
    </citation>
    <scope>NUCLEOTIDE SEQUENCE</scope>
    <source>
        <strain evidence="1">ChiHjej13B12-9602</strain>
    </source>
</reference>
<evidence type="ECO:0000313" key="1">
    <source>
        <dbReference type="EMBL" id="HJG36405.1"/>
    </source>
</evidence>
<sequence length="113" mass="13027">MDKSEKKRLRSRIGERLDISHTRMSDDDALMLDRFLDSYETDYKGKSRTKSASGVGFSSDGRYRYKESTTYTFTDEPGVRVDYSYHDDDGDSESRSQTVTDARGVLDILKKLF</sequence>
<dbReference type="RefSeq" id="WP_087431467.1">
    <property type="nucleotide sequence ID" value="NZ_DYUZ01000006.1"/>
</dbReference>
<comment type="caution">
    <text evidence="1">The sequence shown here is derived from an EMBL/GenBank/DDBJ whole genome shotgun (WGS) entry which is preliminary data.</text>
</comment>
<accession>A0A921IUG9</accession>
<dbReference type="EMBL" id="DYUZ01000006">
    <property type="protein sequence ID" value="HJG36405.1"/>
    <property type="molecule type" value="Genomic_DNA"/>
</dbReference>
<reference evidence="1" key="2">
    <citation type="submission" date="2021-09" db="EMBL/GenBank/DDBJ databases">
        <authorList>
            <person name="Gilroy R."/>
        </authorList>
    </citation>
    <scope>NUCLEOTIDE SEQUENCE</scope>
    <source>
        <strain evidence="1">ChiHjej13B12-9602</strain>
    </source>
</reference>